<evidence type="ECO:0000313" key="13">
    <source>
        <dbReference type="Proteomes" id="UP000487757"/>
    </source>
</evidence>
<evidence type="ECO:0000256" key="6">
    <source>
        <dbReference type="ARBA" id="ARBA00023012"/>
    </source>
</evidence>
<organism evidence="12 13">
    <name type="scientific">Pedobacter petrophilus</name>
    <dbReference type="NCBI Taxonomy" id="1908241"/>
    <lineage>
        <taxon>Bacteria</taxon>
        <taxon>Pseudomonadati</taxon>
        <taxon>Bacteroidota</taxon>
        <taxon>Sphingobacteriia</taxon>
        <taxon>Sphingobacteriales</taxon>
        <taxon>Sphingobacteriaceae</taxon>
        <taxon>Pedobacter</taxon>
    </lineage>
</organism>
<accession>A0A7K0G4V7</accession>
<dbReference type="SUPFAM" id="SSF55785">
    <property type="entry name" value="PYP-like sensor domain (PAS domain)"/>
    <property type="match status" value="2"/>
</dbReference>
<evidence type="ECO:0000313" key="12">
    <source>
        <dbReference type="EMBL" id="MRX78682.1"/>
    </source>
</evidence>
<keyword evidence="3" id="KW-0597">Phosphoprotein</keyword>
<gene>
    <name evidence="12" type="ORF">GJU39_21620</name>
</gene>
<evidence type="ECO:0000256" key="3">
    <source>
        <dbReference type="ARBA" id="ARBA00022553"/>
    </source>
</evidence>
<evidence type="ECO:0000256" key="4">
    <source>
        <dbReference type="ARBA" id="ARBA00022679"/>
    </source>
</evidence>
<evidence type="ECO:0000259" key="9">
    <source>
        <dbReference type="PROSITE" id="PS50109"/>
    </source>
</evidence>
<dbReference type="PROSITE" id="PS50109">
    <property type="entry name" value="HIS_KIN"/>
    <property type="match status" value="1"/>
</dbReference>
<evidence type="ECO:0000256" key="2">
    <source>
        <dbReference type="ARBA" id="ARBA00012438"/>
    </source>
</evidence>
<dbReference type="Gene3D" id="3.30.450.20">
    <property type="entry name" value="PAS domain"/>
    <property type="match status" value="2"/>
</dbReference>
<dbReference type="SMART" id="SM00086">
    <property type="entry name" value="PAC"/>
    <property type="match status" value="2"/>
</dbReference>
<keyword evidence="8" id="KW-0175">Coiled coil</keyword>
<feature type="domain" description="PAS" evidence="10">
    <location>
        <begin position="41"/>
        <end position="110"/>
    </location>
</feature>
<proteinExistence type="predicted"/>
<feature type="domain" description="PAS" evidence="10">
    <location>
        <begin position="163"/>
        <end position="236"/>
    </location>
</feature>
<reference evidence="12 13" key="1">
    <citation type="submission" date="2019-11" db="EMBL/GenBank/DDBJ databases">
        <title>Pedobacter petrophilus genome.</title>
        <authorList>
            <person name="Feldbauer M.J."/>
            <person name="Newman J.D."/>
        </authorList>
    </citation>
    <scope>NUCLEOTIDE SEQUENCE [LARGE SCALE GENOMIC DNA]</scope>
    <source>
        <strain evidence="12 13">LMG 29686</strain>
    </source>
</reference>
<feature type="domain" description="PAC" evidence="11">
    <location>
        <begin position="114"/>
        <end position="166"/>
    </location>
</feature>
<dbReference type="InterPro" id="IPR001610">
    <property type="entry name" value="PAC"/>
</dbReference>
<dbReference type="SMART" id="SM00091">
    <property type="entry name" value="PAS"/>
    <property type="match status" value="2"/>
</dbReference>
<comment type="catalytic activity">
    <reaction evidence="1">
        <text>ATP + protein L-histidine = ADP + protein N-phospho-L-histidine.</text>
        <dbReference type="EC" id="2.7.13.3"/>
    </reaction>
</comment>
<dbReference type="FunFam" id="3.30.565.10:FF:000006">
    <property type="entry name" value="Sensor histidine kinase WalK"/>
    <property type="match status" value="1"/>
</dbReference>
<dbReference type="InterPro" id="IPR004358">
    <property type="entry name" value="Sig_transdc_His_kin-like_C"/>
</dbReference>
<name>A0A7K0G4V7_9SPHI</name>
<dbReference type="SUPFAM" id="SSF47384">
    <property type="entry name" value="Homodimeric domain of signal transducing histidine kinase"/>
    <property type="match status" value="1"/>
</dbReference>
<dbReference type="PANTHER" id="PTHR45453:SF1">
    <property type="entry name" value="PHOSPHATE REGULON SENSOR PROTEIN PHOR"/>
    <property type="match status" value="1"/>
</dbReference>
<dbReference type="GO" id="GO:0000155">
    <property type="term" value="F:phosphorelay sensor kinase activity"/>
    <property type="evidence" value="ECO:0007669"/>
    <property type="project" value="InterPro"/>
</dbReference>
<dbReference type="GO" id="GO:0016036">
    <property type="term" value="P:cellular response to phosphate starvation"/>
    <property type="evidence" value="ECO:0007669"/>
    <property type="project" value="TreeGrafter"/>
</dbReference>
<dbReference type="Proteomes" id="UP000487757">
    <property type="component" value="Unassembled WGS sequence"/>
</dbReference>
<keyword evidence="6" id="KW-0902">Two-component regulatory system</keyword>
<dbReference type="FunFam" id="1.10.287.130:FF:000001">
    <property type="entry name" value="Two-component sensor histidine kinase"/>
    <property type="match status" value="1"/>
</dbReference>
<dbReference type="EC" id="2.7.13.3" evidence="2"/>
<dbReference type="AlphaFoldDB" id="A0A7K0G4V7"/>
<dbReference type="CDD" id="cd00130">
    <property type="entry name" value="PAS"/>
    <property type="match status" value="2"/>
</dbReference>
<dbReference type="InterPro" id="IPR000700">
    <property type="entry name" value="PAS-assoc_C"/>
</dbReference>
<dbReference type="InterPro" id="IPR003594">
    <property type="entry name" value="HATPase_dom"/>
</dbReference>
<dbReference type="PRINTS" id="PR00344">
    <property type="entry name" value="BCTRLSENSOR"/>
</dbReference>
<dbReference type="InterPro" id="IPR036890">
    <property type="entry name" value="HATPase_C_sf"/>
</dbReference>
<evidence type="ECO:0000259" key="10">
    <source>
        <dbReference type="PROSITE" id="PS50112"/>
    </source>
</evidence>
<protein>
    <recommendedName>
        <fullName evidence="2">histidine kinase</fullName>
        <ecNumber evidence="2">2.7.13.3</ecNumber>
    </recommendedName>
</protein>
<dbReference type="GO" id="GO:0006355">
    <property type="term" value="P:regulation of DNA-templated transcription"/>
    <property type="evidence" value="ECO:0007669"/>
    <property type="project" value="InterPro"/>
</dbReference>
<dbReference type="InterPro" id="IPR003661">
    <property type="entry name" value="HisK_dim/P_dom"/>
</dbReference>
<evidence type="ECO:0000259" key="11">
    <source>
        <dbReference type="PROSITE" id="PS50113"/>
    </source>
</evidence>
<dbReference type="Gene3D" id="1.10.287.130">
    <property type="match status" value="1"/>
</dbReference>
<dbReference type="PANTHER" id="PTHR45453">
    <property type="entry name" value="PHOSPHATE REGULON SENSOR PROTEIN PHOR"/>
    <property type="match status" value="1"/>
</dbReference>
<dbReference type="OrthoDB" id="9813151at2"/>
<keyword evidence="13" id="KW-1185">Reference proteome</keyword>
<dbReference type="GO" id="GO:0004721">
    <property type="term" value="F:phosphoprotein phosphatase activity"/>
    <property type="evidence" value="ECO:0007669"/>
    <property type="project" value="TreeGrafter"/>
</dbReference>
<keyword evidence="7" id="KW-0472">Membrane</keyword>
<keyword evidence="4" id="KW-0808">Transferase</keyword>
<dbReference type="InterPro" id="IPR035965">
    <property type="entry name" value="PAS-like_dom_sf"/>
</dbReference>
<dbReference type="PROSITE" id="PS50112">
    <property type="entry name" value="PAS"/>
    <property type="match status" value="2"/>
</dbReference>
<evidence type="ECO:0000256" key="7">
    <source>
        <dbReference type="ARBA" id="ARBA00023136"/>
    </source>
</evidence>
<dbReference type="SMART" id="SM00387">
    <property type="entry name" value="HATPase_c"/>
    <property type="match status" value="1"/>
</dbReference>
<dbReference type="RefSeq" id="WP_154283083.1">
    <property type="nucleotide sequence ID" value="NZ_JBHUJQ010000001.1"/>
</dbReference>
<feature type="domain" description="Histidine kinase" evidence="9">
    <location>
        <begin position="292"/>
        <end position="507"/>
    </location>
</feature>
<dbReference type="CDD" id="cd00082">
    <property type="entry name" value="HisKA"/>
    <property type="match status" value="1"/>
</dbReference>
<feature type="domain" description="PAC" evidence="11">
    <location>
        <begin position="234"/>
        <end position="288"/>
    </location>
</feature>
<dbReference type="GO" id="GO:0005886">
    <property type="term" value="C:plasma membrane"/>
    <property type="evidence" value="ECO:0007669"/>
    <property type="project" value="TreeGrafter"/>
</dbReference>
<dbReference type="InterPro" id="IPR013767">
    <property type="entry name" value="PAS_fold"/>
</dbReference>
<dbReference type="InterPro" id="IPR036097">
    <property type="entry name" value="HisK_dim/P_sf"/>
</dbReference>
<feature type="coiled-coil region" evidence="8">
    <location>
        <begin position="11"/>
        <end position="41"/>
    </location>
</feature>
<dbReference type="InterPro" id="IPR050351">
    <property type="entry name" value="BphY/WalK/GraS-like"/>
</dbReference>
<dbReference type="Pfam" id="PF00989">
    <property type="entry name" value="PAS"/>
    <property type="match status" value="2"/>
</dbReference>
<evidence type="ECO:0000256" key="1">
    <source>
        <dbReference type="ARBA" id="ARBA00000085"/>
    </source>
</evidence>
<keyword evidence="5" id="KW-0418">Kinase</keyword>
<dbReference type="InterPro" id="IPR000014">
    <property type="entry name" value="PAS"/>
</dbReference>
<evidence type="ECO:0000256" key="8">
    <source>
        <dbReference type="SAM" id="Coils"/>
    </source>
</evidence>
<dbReference type="Pfam" id="PF02518">
    <property type="entry name" value="HATPase_c"/>
    <property type="match status" value="1"/>
</dbReference>
<dbReference type="PROSITE" id="PS50113">
    <property type="entry name" value="PAC"/>
    <property type="match status" value="2"/>
</dbReference>
<dbReference type="Pfam" id="PF00512">
    <property type="entry name" value="HisKA"/>
    <property type="match status" value="1"/>
</dbReference>
<dbReference type="InterPro" id="IPR005467">
    <property type="entry name" value="His_kinase_dom"/>
</dbReference>
<dbReference type="Gene3D" id="3.30.565.10">
    <property type="entry name" value="Histidine kinase-like ATPase, C-terminal domain"/>
    <property type="match status" value="1"/>
</dbReference>
<dbReference type="NCBIfam" id="TIGR00229">
    <property type="entry name" value="sensory_box"/>
    <property type="match status" value="2"/>
</dbReference>
<sequence length="507" mass="56704">MEDASAIYDLLREIENRESKLKLDNDQLRMLNQILKKAEEKSAILNSIVECSDDAIISKDLNGIITSWNNAAERIFGYSPNEVIGQPILILIPADRQHEEPQILKQLKNGIRVDHFETQRIGKNGQLIDVSLTISPIRNSEGKIIGLSKIARDITFQKVAEVDSTILGAIIASSDDAILSKDLNSIITSWNAAAERIFGYTANEMIGQSILKLIPPDRYEEEPQILAQLKQGIRVDHFETVRQGKDGRFIDVSLTISPIKDKTGKVIGVSKIARDITDRKVLEQKKGEFISFVSHELKTPLTSMRSYVQLARQRAEKIADSFLTNALSRAESQTQKMEKMINDFLNISRFDEGYMHLFPKRFDLSQLIQACVEDAALGSKHNIKPRIMPGLIIEGDPEMISLVVINLISNAKKYSKIDSDIMISCEQQLETVTVRVQDQGIGISKDNLEMLFEKFYRVQSEDTRKIGGFGIGLYLAANVVQLHGSHIAVESQPGVGSVFSFSLPLAH</sequence>
<comment type="caution">
    <text evidence="12">The sequence shown here is derived from an EMBL/GenBank/DDBJ whole genome shotgun (WGS) entry which is preliminary data.</text>
</comment>
<dbReference type="SMART" id="SM00388">
    <property type="entry name" value="HisKA"/>
    <property type="match status" value="1"/>
</dbReference>
<dbReference type="EMBL" id="WKKH01000066">
    <property type="protein sequence ID" value="MRX78682.1"/>
    <property type="molecule type" value="Genomic_DNA"/>
</dbReference>
<evidence type="ECO:0000256" key="5">
    <source>
        <dbReference type="ARBA" id="ARBA00022777"/>
    </source>
</evidence>
<dbReference type="SUPFAM" id="SSF55874">
    <property type="entry name" value="ATPase domain of HSP90 chaperone/DNA topoisomerase II/histidine kinase"/>
    <property type="match status" value="1"/>
</dbReference>